<proteinExistence type="inferred from homology"/>
<accession>A0ABU4Z1A4</accession>
<feature type="domain" description="GH16" evidence="2">
    <location>
        <begin position="27"/>
        <end position="270"/>
    </location>
</feature>
<dbReference type="Pfam" id="PF00722">
    <property type="entry name" value="Glyco_hydro_16"/>
    <property type="match status" value="1"/>
</dbReference>
<dbReference type="InterPro" id="IPR050546">
    <property type="entry name" value="Glycosyl_Hydrlase_16"/>
</dbReference>
<comment type="similarity">
    <text evidence="1">Belongs to the glycosyl hydrolase 16 family.</text>
</comment>
<dbReference type="InterPro" id="IPR013320">
    <property type="entry name" value="ConA-like_dom_sf"/>
</dbReference>
<keyword evidence="3" id="KW-0378">Hydrolase</keyword>
<dbReference type="PANTHER" id="PTHR10963">
    <property type="entry name" value="GLYCOSYL HYDROLASE-RELATED"/>
    <property type="match status" value="1"/>
</dbReference>
<name>A0ABU4Z1A4_9HYPH</name>
<comment type="caution">
    <text evidence="3">The sequence shown here is derived from an EMBL/GenBank/DDBJ whole genome shotgun (WGS) entry which is preliminary data.</text>
</comment>
<dbReference type="InterPro" id="IPR000757">
    <property type="entry name" value="Beta-glucanase-like"/>
</dbReference>
<evidence type="ECO:0000313" key="4">
    <source>
        <dbReference type="Proteomes" id="UP001271249"/>
    </source>
</evidence>
<evidence type="ECO:0000313" key="3">
    <source>
        <dbReference type="EMBL" id="MDX8493032.1"/>
    </source>
</evidence>
<dbReference type="Gene3D" id="2.60.120.200">
    <property type="match status" value="1"/>
</dbReference>
<dbReference type="CDD" id="cd08023">
    <property type="entry name" value="GH16_laminarinase_like"/>
    <property type="match status" value="1"/>
</dbReference>
<sequence>MALSAPAGFTSSDLVYEENFSGTTLGSDWHAYVTSNAAKGGPWNTDGSGGSTPGGPYNAEYDVASQVSVSNGTLDLTAIRQSISGTNQGGTAQTFPVTSGAVSSYGNFEFNGGYLQISMKAPSGGGAWPGLWLMPGEGAGSSGDNFELDMQEGGFTGSGPADQNFSWHLHGPSGWVGDTIDSGIDLTAGFHTYGIYWDPGKSITWYLDGKQMAQVTSAQVVIPDEPMQLIMNNAVANSNAAGWHTALDSSTPSSLQMQIDQIHLYQKAGSGDTVRGANVTPSAVSTIQPAVTHVATSPATGTEHTGDVITLRVDFNSAVTVTGTPALSLNDGGTASYVGGSGTNALTFRTTVASTDTNTSALAITGVNLPSGASIKDASGVAADLDGAVDTFPGLQVDPTSSTMGD</sequence>
<keyword evidence="4" id="KW-1185">Reference proteome</keyword>
<dbReference type="PANTHER" id="PTHR10963:SF55">
    <property type="entry name" value="GLYCOSIDE HYDROLASE FAMILY 16 PROTEIN"/>
    <property type="match status" value="1"/>
</dbReference>
<dbReference type="PROSITE" id="PS51762">
    <property type="entry name" value="GH16_2"/>
    <property type="match status" value="1"/>
</dbReference>
<dbReference type="SUPFAM" id="SSF49899">
    <property type="entry name" value="Concanavalin A-like lectins/glucanases"/>
    <property type="match status" value="1"/>
</dbReference>
<evidence type="ECO:0000259" key="2">
    <source>
        <dbReference type="PROSITE" id="PS51762"/>
    </source>
</evidence>
<dbReference type="GO" id="GO:0016787">
    <property type="term" value="F:hydrolase activity"/>
    <property type="evidence" value="ECO:0007669"/>
    <property type="project" value="UniProtKB-KW"/>
</dbReference>
<dbReference type="RefSeq" id="WP_320227013.1">
    <property type="nucleotide sequence ID" value="NZ_JAVIJC010000015.1"/>
</dbReference>
<dbReference type="Proteomes" id="UP001271249">
    <property type="component" value="Unassembled WGS sequence"/>
</dbReference>
<dbReference type="EMBL" id="JAVIJC010000015">
    <property type="protein sequence ID" value="MDX8493032.1"/>
    <property type="molecule type" value="Genomic_DNA"/>
</dbReference>
<organism evidence="3 4">
    <name type="scientific">Mesorhizobium captivum</name>
    <dbReference type="NCBI Taxonomy" id="3072319"/>
    <lineage>
        <taxon>Bacteria</taxon>
        <taxon>Pseudomonadati</taxon>
        <taxon>Pseudomonadota</taxon>
        <taxon>Alphaproteobacteria</taxon>
        <taxon>Hyphomicrobiales</taxon>
        <taxon>Phyllobacteriaceae</taxon>
        <taxon>Mesorhizobium</taxon>
    </lineage>
</organism>
<gene>
    <name evidence="3" type="ORF">RFN29_15765</name>
</gene>
<reference evidence="3 4" key="1">
    <citation type="submission" date="2023-08" db="EMBL/GenBank/DDBJ databases">
        <title>Implementing the SeqCode for naming new Mesorhizobium species isolated from Vachellia karroo root nodules.</title>
        <authorList>
            <person name="Van Lill M."/>
        </authorList>
    </citation>
    <scope>NUCLEOTIDE SEQUENCE [LARGE SCALE GENOMIC DNA]</scope>
    <source>
        <strain evidence="3 4">VK22B</strain>
    </source>
</reference>
<evidence type="ECO:0000256" key="1">
    <source>
        <dbReference type="ARBA" id="ARBA00006865"/>
    </source>
</evidence>
<protein>
    <submittedName>
        <fullName evidence="3">Glycoside hydrolase family 16 protein</fullName>
    </submittedName>
</protein>